<comment type="subcellular location">
    <subcellularLocation>
        <location evidence="1 14">Cytoplasm</location>
    </subcellularLocation>
</comment>
<keyword evidence="5 14" id="KW-0698">rRNA processing</keyword>
<dbReference type="EMBL" id="JADMKU010000002">
    <property type="protein sequence ID" value="MBR9650023.1"/>
    <property type="molecule type" value="Genomic_DNA"/>
</dbReference>
<sequence length="396" mass="44010">MSADAPITQDVMTIPRKLPEGPVNLVGLTRDKLREALLAIGTPEKQAKMRVNQIWQWIYQWGVRDFAEMTNLAKAYRAQLAEHFVIEVPEMVSKQVSADGTRKYLVRIAGGHEVEVVYIPETDRGTLCVSSQVGCTLTCSFCHTGTQKLVRNLTAGEIVGQIMMARDDLGEWPEPGVGTGEAGPRLLSNIVLMGMGEPLYNFDNVRDAMKIAMDGEGISLSRRRITLSTSGVVPEIAKCAEEIGCLLAVSFHATTDEVRDKLVPINKRWNIEALLDALRAYPKLSNSERITFEYVMLKDVNDSDEDARRLVKLIKGIPAKINLIPFNEWPGSPYQRSDWDRIEKFADIIYKAGYASPIRTPRGEDIMAACGQLKSATERARKSRAQIAAETGISQQ</sequence>
<dbReference type="GO" id="GO:0032259">
    <property type="term" value="P:methylation"/>
    <property type="evidence" value="ECO:0007669"/>
    <property type="project" value="UniProtKB-KW"/>
</dbReference>
<feature type="binding site" evidence="14">
    <location>
        <begin position="250"/>
        <end position="252"/>
    </location>
    <ligand>
        <name>S-adenosyl-L-methionine</name>
        <dbReference type="ChEBI" id="CHEBI:59789"/>
    </ligand>
</feature>
<accession>A0ABS5HN70</accession>
<dbReference type="InterPro" id="IPR040072">
    <property type="entry name" value="Methyltransferase_A"/>
</dbReference>
<dbReference type="RefSeq" id="WP_212699538.1">
    <property type="nucleotide sequence ID" value="NZ_JADMKU010000002.1"/>
</dbReference>
<dbReference type="Proteomes" id="UP001195941">
    <property type="component" value="Unassembled WGS sequence"/>
</dbReference>
<evidence type="ECO:0000256" key="4">
    <source>
        <dbReference type="ARBA" id="ARBA00022490"/>
    </source>
</evidence>
<dbReference type="PANTHER" id="PTHR30544:SF5">
    <property type="entry name" value="RADICAL SAM CORE DOMAIN-CONTAINING PROTEIN"/>
    <property type="match status" value="1"/>
</dbReference>
<dbReference type="PROSITE" id="PS51918">
    <property type="entry name" value="RADICAL_SAM"/>
    <property type="match status" value="1"/>
</dbReference>
<comment type="cofactor">
    <cofactor evidence="14">
        <name>[4Fe-4S] cluster</name>
        <dbReference type="ChEBI" id="CHEBI:49883"/>
    </cofactor>
    <text evidence="14">Binds 1 [4Fe-4S] cluster. The cluster is coordinated with 3 cysteines and an exchangeable S-adenosyl-L-methionine.</text>
</comment>
<keyword evidence="13 14" id="KW-1015">Disulfide bond</keyword>
<dbReference type="InterPro" id="IPR004383">
    <property type="entry name" value="rRNA_lsu_MTrfase_RlmN/Cfr"/>
</dbReference>
<feature type="binding site" evidence="14">
    <location>
        <position position="228"/>
    </location>
    <ligand>
        <name>S-adenosyl-L-methionine</name>
        <dbReference type="ChEBI" id="CHEBI:59789"/>
    </ligand>
</feature>
<evidence type="ECO:0000256" key="7">
    <source>
        <dbReference type="ARBA" id="ARBA00022679"/>
    </source>
</evidence>
<dbReference type="Gene3D" id="3.20.20.70">
    <property type="entry name" value="Aldolase class I"/>
    <property type="match status" value="1"/>
</dbReference>
<feature type="active site" description="S-methylcysteine intermediate" evidence="14">
    <location>
        <position position="370"/>
    </location>
</feature>
<evidence type="ECO:0000259" key="15">
    <source>
        <dbReference type="PROSITE" id="PS51918"/>
    </source>
</evidence>
<dbReference type="SFLD" id="SFLDF00275">
    <property type="entry name" value="adenosine_C2_methyltransferase"/>
    <property type="match status" value="1"/>
</dbReference>
<evidence type="ECO:0000256" key="3">
    <source>
        <dbReference type="ARBA" id="ARBA00022485"/>
    </source>
</evidence>
<keyword evidence="10 14" id="KW-0479">Metal-binding</keyword>
<dbReference type="PANTHER" id="PTHR30544">
    <property type="entry name" value="23S RRNA METHYLTRANSFERASE"/>
    <property type="match status" value="1"/>
</dbReference>
<organism evidence="16 17">
    <name type="scientific">Thalassovita aquimarina</name>
    <dbReference type="NCBI Taxonomy" id="2785917"/>
    <lineage>
        <taxon>Bacteria</taxon>
        <taxon>Pseudomonadati</taxon>
        <taxon>Pseudomonadota</taxon>
        <taxon>Alphaproteobacteria</taxon>
        <taxon>Rhodobacterales</taxon>
        <taxon>Roseobacteraceae</taxon>
        <taxon>Thalassovita</taxon>
    </lineage>
</organism>
<dbReference type="SFLD" id="SFLDG01062">
    <property type="entry name" value="methyltransferase_(Class_A)"/>
    <property type="match status" value="1"/>
</dbReference>
<evidence type="ECO:0000256" key="5">
    <source>
        <dbReference type="ARBA" id="ARBA00022552"/>
    </source>
</evidence>
<keyword evidence="17" id="KW-1185">Reference proteome</keyword>
<dbReference type="SUPFAM" id="SSF102114">
    <property type="entry name" value="Radical SAM enzymes"/>
    <property type="match status" value="1"/>
</dbReference>
<dbReference type="NCBIfam" id="TIGR00048">
    <property type="entry name" value="rRNA_mod_RlmN"/>
    <property type="match status" value="1"/>
</dbReference>
<dbReference type="CDD" id="cd01335">
    <property type="entry name" value="Radical_SAM"/>
    <property type="match status" value="1"/>
</dbReference>
<comment type="catalytic activity">
    <reaction evidence="14">
        <text>adenosine(2503) in 23S rRNA + 2 reduced [2Fe-2S]-[ferredoxin] + 2 S-adenosyl-L-methionine = 2-methyladenosine(2503) in 23S rRNA + 5'-deoxyadenosine + L-methionine + 2 oxidized [2Fe-2S]-[ferredoxin] + S-adenosyl-L-homocysteine</text>
        <dbReference type="Rhea" id="RHEA:42916"/>
        <dbReference type="Rhea" id="RHEA-COMP:10000"/>
        <dbReference type="Rhea" id="RHEA-COMP:10001"/>
        <dbReference type="Rhea" id="RHEA-COMP:10152"/>
        <dbReference type="Rhea" id="RHEA-COMP:10282"/>
        <dbReference type="ChEBI" id="CHEBI:17319"/>
        <dbReference type="ChEBI" id="CHEBI:33737"/>
        <dbReference type="ChEBI" id="CHEBI:33738"/>
        <dbReference type="ChEBI" id="CHEBI:57844"/>
        <dbReference type="ChEBI" id="CHEBI:57856"/>
        <dbReference type="ChEBI" id="CHEBI:59789"/>
        <dbReference type="ChEBI" id="CHEBI:74411"/>
        <dbReference type="ChEBI" id="CHEBI:74497"/>
        <dbReference type="EC" id="2.1.1.192"/>
    </reaction>
</comment>
<keyword evidence="3 14" id="KW-0004">4Fe-4S</keyword>
<dbReference type="Pfam" id="PF21016">
    <property type="entry name" value="RlmN_N"/>
    <property type="match status" value="1"/>
</dbReference>
<dbReference type="SFLD" id="SFLDS00029">
    <property type="entry name" value="Radical_SAM"/>
    <property type="match status" value="1"/>
</dbReference>
<feature type="binding site" evidence="14">
    <location>
        <position position="139"/>
    </location>
    <ligand>
        <name>[4Fe-4S] cluster</name>
        <dbReference type="ChEBI" id="CHEBI:49883"/>
        <note>4Fe-4S-S-AdoMet</note>
    </ligand>
</feature>
<evidence type="ECO:0000313" key="17">
    <source>
        <dbReference type="Proteomes" id="UP001195941"/>
    </source>
</evidence>
<evidence type="ECO:0000256" key="13">
    <source>
        <dbReference type="ARBA" id="ARBA00023157"/>
    </source>
</evidence>
<keyword evidence="12 14" id="KW-0411">Iron-sulfur</keyword>
<dbReference type="InterPro" id="IPR027492">
    <property type="entry name" value="RNA_MTrfase_RlmN"/>
</dbReference>
<feature type="binding site" evidence="14">
    <location>
        <position position="142"/>
    </location>
    <ligand>
        <name>[4Fe-4S] cluster</name>
        <dbReference type="ChEBI" id="CHEBI:49883"/>
        <note>4Fe-4S-S-AdoMet</note>
    </ligand>
</feature>
<evidence type="ECO:0000313" key="16">
    <source>
        <dbReference type="EMBL" id="MBR9650023.1"/>
    </source>
</evidence>
<evidence type="ECO:0000256" key="1">
    <source>
        <dbReference type="ARBA" id="ARBA00004496"/>
    </source>
</evidence>
<dbReference type="InterPro" id="IPR013785">
    <property type="entry name" value="Aldolase_TIM"/>
</dbReference>
<dbReference type="InterPro" id="IPR048641">
    <property type="entry name" value="RlmN_N"/>
</dbReference>
<evidence type="ECO:0000256" key="12">
    <source>
        <dbReference type="ARBA" id="ARBA00023014"/>
    </source>
</evidence>
<keyword evidence="4 14" id="KW-0963">Cytoplasm</keyword>
<dbReference type="EC" id="2.1.1.192" evidence="14"/>
<dbReference type="Gene3D" id="1.10.150.530">
    <property type="match status" value="1"/>
</dbReference>
<keyword evidence="7 14" id="KW-0808">Transferase</keyword>
<evidence type="ECO:0000256" key="6">
    <source>
        <dbReference type="ARBA" id="ARBA00022603"/>
    </source>
</evidence>
<comment type="caution">
    <text evidence="14">Lacks conserved residue(s) required for the propagation of feature annotation.</text>
</comment>
<comment type="miscellaneous">
    <text evidence="14">Reaction proceeds by a ping-pong mechanism involving intermediate methylation of a conserved cysteine residue.</text>
</comment>
<keyword evidence="9 14" id="KW-0819">tRNA processing</keyword>
<keyword evidence="6 14" id="KW-0489">Methyltransferase</keyword>
<comment type="similarity">
    <text evidence="2 14">Belongs to the radical SAM superfamily. RlmN family.</text>
</comment>
<gene>
    <name evidence="14 16" type="primary">rlmN</name>
    <name evidence="16" type="ORF">IT775_02665</name>
</gene>
<keyword evidence="8 14" id="KW-0949">S-adenosyl-L-methionine</keyword>
<evidence type="ECO:0000256" key="14">
    <source>
        <dbReference type="HAMAP-Rule" id="MF_01849"/>
    </source>
</evidence>
<dbReference type="PIRSF" id="PIRSF006004">
    <property type="entry name" value="CHP00048"/>
    <property type="match status" value="1"/>
</dbReference>
<proteinExistence type="inferred from homology"/>
<evidence type="ECO:0000256" key="8">
    <source>
        <dbReference type="ARBA" id="ARBA00022691"/>
    </source>
</evidence>
<protein>
    <recommendedName>
        <fullName evidence="14">Dual-specificity RNA methyltransferase RlmN</fullName>
        <ecNumber evidence="14">2.1.1.192</ecNumber>
    </recommendedName>
    <alternativeName>
        <fullName evidence="14">23S rRNA (adenine(2503)-C(2))-methyltransferase</fullName>
    </alternativeName>
    <alternativeName>
        <fullName evidence="14">23S rRNA m2A2503 methyltransferase</fullName>
    </alternativeName>
    <alternativeName>
        <fullName evidence="14">Ribosomal RNA large subunit methyltransferase N</fullName>
    </alternativeName>
    <alternativeName>
        <fullName evidence="14">tRNA (adenine(37)-C(2))-methyltransferase</fullName>
    </alternativeName>
    <alternativeName>
        <fullName evidence="14">tRNA m2A37 methyltransferase</fullName>
    </alternativeName>
</protein>
<evidence type="ECO:0000256" key="2">
    <source>
        <dbReference type="ARBA" id="ARBA00007544"/>
    </source>
</evidence>
<feature type="binding site" evidence="14">
    <location>
        <position position="135"/>
    </location>
    <ligand>
        <name>[4Fe-4S] cluster</name>
        <dbReference type="ChEBI" id="CHEBI:49883"/>
        <note>4Fe-4S-S-AdoMet</note>
    </ligand>
</feature>
<evidence type="ECO:0000256" key="10">
    <source>
        <dbReference type="ARBA" id="ARBA00022723"/>
    </source>
</evidence>
<reference evidence="16 17" key="1">
    <citation type="journal article" date="2021" name="Arch. Microbiol.">
        <title>Thalassobius aquimarinus sp. nov., isolated from the Sea of Japan seashore.</title>
        <authorList>
            <person name="Kurilenko V.V."/>
            <person name="Romanenko L.A."/>
            <person name="Chernysheva N.Y."/>
            <person name="Velansky P.V."/>
            <person name="Tekutyeva L.A."/>
            <person name="Isaeva M.P."/>
            <person name="Mikhailov V.V."/>
        </authorList>
    </citation>
    <scope>NUCLEOTIDE SEQUENCE [LARGE SCALE GENOMIC DNA]</scope>
    <source>
        <strain evidence="16 17">KMM 8518</strain>
    </source>
</reference>
<feature type="binding site" evidence="14">
    <location>
        <position position="327"/>
    </location>
    <ligand>
        <name>S-adenosyl-L-methionine</name>
        <dbReference type="ChEBI" id="CHEBI:59789"/>
    </ligand>
</feature>
<dbReference type="InterPro" id="IPR058240">
    <property type="entry name" value="rSAM_sf"/>
</dbReference>
<comment type="caution">
    <text evidence="16">The sequence shown here is derived from an EMBL/GenBank/DDBJ whole genome shotgun (WGS) entry which is preliminary data.</text>
</comment>
<comment type="catalytic activity">
    <reaction evidence="14">
        <text>adenosine(37) in tRNA + 2 reduced [2Fe-2S]-[ferredoxin] + 2 S-adenosyl-L-methionine = 2-methyladenosine(37) in tRNA + 5'-deoxyadenosine + L-methionine + 2 oxidized [2Fe-2S]-[ferredoxin] + S-adenosyl-L-homocysteine</text>
        <dbReference type="Rhea" id="RHEA:43332"/>
        <dbReference type="Rhea" id="RHEA-COMP:10000"/>
        <dbReference type="Rhea" id="RHEA-COMP:10001"/>
        <dbReference type="Rhea" id="RHEA-COMP:10162"/>
        <dbReference type="Rhea" id="RHEA-COMP:10485"/>
        <dbReference type="ChEBI" id="CHEBI:17319"/>
        <dbReference type="ChEBI" id="CHEBI:33737"/>
        <dbReference type="ChEBI" id="CHEBI:33738"/>
        <dbReference type="ChEBI" id="CHEBI:57844"/>
        <dbReference type="ChEBI" id="CHEBI:57856"/>
        <dbReference type="ChEBI" id="CHEBI:59789"/>
        <dbReference type="ChEBI" id="CHEBI:74411"/>
        <dbReference type="ChEBI" id="CHEBI:74497"/>
        <dbReference type="EC" id="2.1.1.192"/>
    </reaction>
</comment>
<feature type="domain" description="Radical SAM core" evidence="15">
    <location>
        <begin position="121"/>
        <end position="365"/>
    </location>
</feature>
<dbReference type="GO" id="GO:0008168">
    <property type="term" value="F:methyltransferase activity"/>
    <property type="evidence" value="ECO:0007669"/>
    <property type="project" value="UniProtKB-KW"/>
</dbReference>
<feature type="binding site" evidence="14">
    <location>
        <begin position="196"/>
        <end position="197"/>
    </location>
    <ligand>
        <name>S-adenosyl-L-methionine</name>
        <dbReference type="ChEBI" id="CHEBI:59789"/>
    </ligand>
</feature>
<dbReference type="InterPro" id="IPR007197">
    <property type="entry name" value="rSAM"/>
</dbReference>
<evidence type="ECO:0000256" key="11">
    <source>
        <dbReference type="ARBA" id="ARBA00023004"/>
    </source>
</evidence>
<feature type="active site" description="Proton acceptor" evidence="14">
    <location>
        <position position="115"/>
    </location>
</feature>
<dbReference type="HAMAP" id="MF_01849">
    <property type="entry name" value="RNA_methyltr_RlmN"/>
    <property type="match status" value="1"/>
</dbReference>
<keyword evidence="11 14" id="KW-0408">Iron</keyword>
<comment type="function">
    <text evidence="14">Specifically methylates position 2 of adenine 2503 in 23S rRNA and position 2 of adenine 37 in tRNAs. m2A2503 modification seems to play a crucial role in the proofreading step occurring at the peptidyl transferase center and thus would serve to optimize ribosomal fidelity.</text>
</comment>
<name>A0ABS5HN70_9RHOB</name>
<evidence type="ECO:0000256" key="9">
    <source>
        <dbReference type="ARBA" id="ARBA00022694"/>
    </source>
</evidence>
<dbReference type="Pfam" id="PF04055">
    <property type="entry name" value="Radical_SAM"/>
    <property type="match status" value="1"/>
</dbReference>